<protein>
    <submittedName>
        <fullName evidence="2">DinB family protein</fullName>
    </submittedName>
</protein>
<dbReference type="Pfam" id="PF00805">
    <property type="entry name" value="Pentapeptide"/>
    <property type="match status" value="1"/>
</dbReference>
<dbReference type="RefSeq" id="WP_284913897.1">
    <property type="nucleotide sequence ID" value="NZ_CP126980.1"/>
</dbReference>
<gene>
    <name evidence="2" type="ORF">ACTOB_004643</name>
</gene>
<dbReference type="Gene3D" id="1.20.120.450">
    <property type="entry name" value="dinb family like domain"/>
    <property type="match status" value="1"/>
</dbReference>
<accession>A0ABY8W6W1</accession>
<dbReference type="EMBL" id="CP126980">
    <property type="protein sequence ID" value="WIM92690.1"/>
    <property type="molecule type" value="Genomic_DNA"/>
</dbReference>
<evidence type="ECO:0000313" key="2">
    <source>
        <dbReference type="EMBL" id="WIM92690.1"/>
    </source>
</evidence>
<dbReference type="Pfam" id="PF12867">
    <property type="entry name" value="DinB_2"/>
    <property type="match status" value="1"/>
</dbReference>
<dbReference type="Proteomes" id="UP001240150">
    <property type="component" value="Chromosome"/>
</dbReference>
<dbReference type="InterPro" id="IPR001646">
    <property type="entry name" value="5peptide_repeat"/>
</dbReference>
<sequence length="237" mass="26893">MATVTEFINQDLSRARFRNVDLTRAQIRGVVLDNAEIDGYITGLTVNGVEIEPLVEAELNRRYPDRAKMKPTDLAGYREAWTILEKLWAGTVDRARRLPPEQLHERVDDEYSFIETLRHLLFATDAWVLRAILGNPSPWSPLDLPHDEMPPMPGVLPCDRTARPSLDEVLALRADRMATVRRVLDDIDLDATTTPVTAPGYPGPNAYPVRRCLGAVLNEEWEHRLFAERDLDTLTGR</sequence>
<keyword evidence="3" id="KW-1185">Reference proteome</keyword>
<feature type="domain" description="DinB-like" evidence="1">
    <location>
        <begin position="84"/>
        <end position="225"/>
    </location>
</feature>
<dbReference type="InterPro" id="IPR034660">
    <property type="entry name" value="DinB/YfiT-like"/>
</dbReference>
<reference evidence="2 3" key="1">
    <citation type="submission" date="2023-06" db="EMBL/GenBank/DDBJ databases">
        <authorList>
            <person name="Yushchuk O."/>
            <person name="Binda E."/>
            <person name="Ruckert-Reed C."/>
            <person name="Fedorenko V."/>
            <person name="Kalinowski J."/>
            <person name="Marinelli F."/>
        </authorList>
    </citation>
    <scope>NUCLEOTIDE SEQUENCE [LARGE SCALE GENOMIC DNA]</scope>
    <source>
        <strain evidence="2 3">NRRL 3884</strain>
    </source>
</reference>
<evidence type="ECO:0000259" key="1">
    <source>
        <dbReference type="Pfam" id="PF12867"/>
    </source>
</evidence>
<evidence type="ECO:0000313" key="3">
    <source>
        <dbReference type="Proteomes" id="UP001240150"/>
    </source>
</evidence>
<proteinExistence type="predicted"/>
<organism evidence="2 3">
    <name type="scientific">Actinoplanes oblitus</name>
    <dbReference type="NCBI Taxonomy" id="3040509"/>
    <lineage>
        <taxon>Bacteria</taxon>
        <taxon>Bacillati</taxon>
        <taxon>Actinomycetota</taxon>
        <taxon>Actinomycetes</taxon>
        <taxon>Micromonosporales</taxon>
        <taxon>Micromonosporaceae</taxon>
        <taxon>Actinoplanes</taxon>
    </lineage>
</organism>
<dbReference type="InterPro" id="IPR024775">
    <property type="entry name" value="DinB-like"/>
</dbReference>
<dbReference type="SUPFAM" id="SSF109854">
    <property type="entry name" value="DinB/YfiT-like putative metalloenzymes"/>
    <property type="match status" value="1"/>
</dbReference>
<name>A0ABY8W6W1_9ACTN</name>